<dbReference type="RefSeq" id="XP_020306859.1">
    <property type="nucleotide sequence ID" value="XM_020449577.1"/>
</dbReference>
<reference evidence="1" key="1">
    <citation type="submission" date="2012-04" db="EMBL/GenBank/DDBJ databases">
        <title>The Genome Sequence of Loa loa.</title>
        <authorList>
            <consortium name="The Broad Institute Genome Sequencing Platform"/>
            <consortium name="Broad Institute Genome Sequencing Center for Infectious Disease"/>
            <person name="Nutman T.B."/>
            <person name="Fink D.L."/>
            <person name="Russ C."/>
            <person name="Young S."/>
            <person name="Zeng Q."/>
            <person name="Gargeya S."/>
            <person name="Alvarado L."/>
            <person name="Berlin A."/>
            <person name="Chapman S.B."/>
            <person name="Chen Z."/>
            <person name="Freedman E."/>
            <person name="Gellesch M."/>
            <person name="Goldberg J."/>
            <person name="Griggs A."/>
            <person name="Gujja S."/>
            <person name="Heilman E.R."/>
            <person name="Heiman D."/>
            <person name="Howarth C."/>
            <person name="Mehta T."/>
            <person name="Neiman D."/>
            <person name="Pearson M."/>
            <person name="Roberts A."/>
            <person name="Saif S."/>
            <person name="Shea T."/>
            <person name="Shenoy N."/>
            <person name="Sisk P."/>
            <person name="Stolte C."/>
            <person name="Sykes S."/>
            <person name="White J."/>
            <person name="Yandava C."/>
            <person name="Haas B."/>
            <person name="Henn M.R."/>
            <person name="Nusbaum C."/>
            <person name="Birren B."/>
        </authorList>
    </citation>
    <scope>NUCLEOTIDE SEQUENCE [LARGE SCALE GENOMIC DNA]</scope>
</reference>
<dbReference type="AlphaFoldDB" id="A0A1S0UKH6"/>
<dbReference type="CTD" id="31251515"/>
<dbReference type="EMBL" id="JH712094">
    <property type="protein sequence ID" value="EJD76033.1"/>
    <property type="molecule type" value="Genomic_DNA"/>
</dbReference>
<sequence length="51" mass="6097">MKDQRTLTSQSFDLRTVEGKRDRFLPWFREQKKHAEGTPDVQIGYIREDDA</sequence>
<dbReference type="InParanoid" id="A0A1S0UKH6"/>
<organism evidence="1">
    <name type="scientific">Loa loa</name>
    <name type="common">Eye worm</name>
    <name type="synonym">Filaria loa</name>
    <dbReference type="NCBI Taxonomy" id="7209"/>
    <lineage>
        <taxon>Eukaryota</taxon>
        <taxon>Metazoa</taxon>
        <taxon>Ecdysozoa</taxon>
        <taxon>Nematoda</taxon>
        <taxon>Chromadorea</taxon>
        <taxon>Rhabditida</taxon>
        <taxon>Spirurina</taxon>
        <taxon>Spiruromorpha</taxon>
        <taxon>Filarioidea</taxon>
        <taxon>Onchocercidae</taxon>
        <taxon>Loa</taxon>
    </lineage>
</organism>
<accession>A0A1S0UKH6</accession>
<evidence type="ECO:0000313" key="1">
    <source>
        <dbReference type="EMBL" id="EJD76033.1"/>
    </source>
</evidence>
<dbReference type="KEGG" id="loa:LOAG_16923"/>
<protein>
    <submittedName>
        <fullName evidence="1">Uncharacterized protein</fullName>
    </submittedName>
</protein>
<proteinExistence type="predicted"/>
<dbReference type="GeneID" id="31251515"/>
<gene>
    <name evidence="1" type="ORF">LOAG_16923</name>
</gene>
<name>A0A1S0UKH6_LOALO</name>